<reference evidence="2" key="1">
    <citation type="submission" date="2011-07" db="EMBL/GenBank/DDBJ databases">
        <authorList>
            <person name="Stanhope M.J."/>
            <person name="Durkin A.S."/>
            <person name="Hostetler J."/>
            <person name="Kim M."/>
            <person name="Radune D."/>
            <person name="Singh I."/>
            <person name="Town C.D."/>
        </authorList>
    </citation>
    <scope>NUCLEOTIDE SEQUENCE [LARGE SCALE GENOMIC DNA]</scope>
    <source>
        <strain evidence="2">HS-6</strain>
    </source>
</reference>
<feature type="transmembrane region" description="Helical" evidence="1">
    <location>
        <begin position="7"/>
        <end position="24"/>
    </location>
</feature>
<dbReference type="AlphaFoldDB" id="G5JQ49"/>
<feature type="transmembrane region" description="Helical" evidence="1">
    <location>
        <begin position="131"/>
        <end position="155"/>
    </location>
</feature>
<dbReference type="RefSeq" id="WP_003048821.1">
    <property type="nucleotide sequence ID" value="NZ_AEUV02000002.1"/>
</dbReference>
<feature type="transmembrane region" description="Helical" evidence="1">
    <location>
        <begin position="30"/>
        <end position="52"/>
    </location>
</feature>
<gene>
    <name evidence="2" type="ORF">STRCR_1732</name>
</gene>
<proteinExistence type="predicted"/>
<feature type="transmembrane region" description="Helical" evidence="1">
    <location>
        <begin position="103"/>
        <end position="119"/>
    </location>
</feature>
<keyword evidence="1" id="KW-0472">Membrane</keyword>
<evidence type="ECO:0000313" key="2">
    <source>
        <dbReference type="EMBL" id="EHI73302.1"/>
    </source>
</evidence>
<name>G5JQ49_STRCG</name>
<keyword evidence="3" id="KW-1185">Reference proteome</keyword>
<dbReference type="STRING" id="873449.STRCR_1732"/>
<protein>
    <submittedName>
        <fullName evidence="2">Membrane protein</fullName>
    </submittedName>
</protein>
<dbReference type="EMBL" id="AEUV02000002">
    <property type="protein sequence ID" value="EHI73302.1"/>
    <property type="molecule type" value="Genomic_DNA"/>
</dbReference>
<keyword evidence="1" id="KW-0812">Transmembrane</keyword>
<comment type="caution">
    <text evidence="2">The sequence shown here is derived from an EMBL/GenBank/DDBJ whole genome shotgun (WGS) entry which is preliminary data.</text>
</comment>
<dbReference type="OrthoDB" id="2339644at2"/>
<organism evidence="2 3">
    <name type="scientific">Streptococcus criceti HS-6</name>
    <dbReference type="NCBI Taxonomy" id="873449"/>
    <lineage>
        <taxon>Bacteria</taxon>
        <taxon>Bacillati</taxon>
        <taxon>Bacillota</taxon>
        <taxon>Bacilli</taxon>
        <taxon>Lactobacillales</taxon>
        <taxon>Streptococcaceae</taxon>
        <taxon>Streptococcus</taxon>
    </lineage>
</organism>
<dbReference type="Proteomes" id="UP000004322">
    <property type="component" value="Unassembled WGS sequence"/>
</dbReference>
<dbReference type="eggNOG" id="ENOG5032XQ4">
    <property type="taxonomic scope" value="Bacteria"/>
</dbReference>
<feature type="transmembrane region" description="Helical" evidence="1">
    <location>
        <begin position="175"/>
        <end position="199"/>
    </location>
</feature>
<dbReference type="NCBIfam" id="NF038065">
    <property type="entry name" value="Pr6Pr"/>
    <property type="match status" value="1"/>
</dbReference>
<sequence length="207" mass="23817">MSLTQIYRLIFGVCGLIGVSMQIAKDGPRMVLYYTVLSNILVFASHFYHVYLEAKGGSINQYPTLLRIKGSTTLVITLTFLVYHFMLAPKVAPADYWNSRNFLVHYIAPLGMIGDTLIFDRKNIYKALDPLIWTLMPILYCIWALFNGLILKWPIPGSLDSPFPYFFLNVTKEGWGYVLTYILVLAVFYIIIGYILFFIKKMLGKKR</sequence>
<dbReference type="InterPro" id="IPR049713">
    <property type="entry name" value="Pr6Pr-like"/>
</dbReference>
<evidence type="ECO:0000256" key="1">
    <source>
        <dbReference type="SAM" id="Phobius"/>
    </source>
</evidence>
<feature type="transmembrane region" description="Helical" evidence="1">
    <location>
        <begin position="64"/>
        <end position="83"/>
    </location>
</feature>
<keyword evidence="1" id="KW-1133">Transmembrane helix</keyword>
<evidence type="ECO:0000313" key="3">
    <source>
        <dbReference type="Proteomes" id="UP000004322"/>
    </source>
</evidence>
<accession>G5JQ49</accession>